<accession>A0A6H1Q9U2</accession>
<dbReference type="GeneID" id="97170821"/>
<dbReference type="RefSeq" id="WP_009681542.1">
    <property type="nucleotide sequence ID" value="NZ_CAADOK010000924.1"/>
</dbReference>
<protein>
    <submittedName>
        <fullName evidence="1">Uncharacterized protein</fullName>
    </submittedName>
</protein>
<name>A0A6H1Q9U2_PSEAI</name>
<geneLocation type="plasmid" evidence="1">
    <name>pPA15W-NR</name>
</geneLocation>
<reference evidence="1" key="1">
    <citation type="submission" date="2020-01" db="EMBL/GenBank/DDBJ databases">
        <authorList>
            <person name="Zhou D."/>
        </authorList>
    </citation>
    <scope>NUCLEOTIDE SEQUENCE</scope>
    <source>
        <strain evidence="1">PA15W</strain>
        <plasmid evidence="1">pPA15W-NR</plasmid>
    </source>
</reference>
<sequence>MHPAAQQAKLAAALKLITDEADPIQVRVKMAYVWGYIDALADAGLLSQAEADRLQKAAEQRRDKRLADLGADPLLTS</sequence>
<evidence type="ECO:0000313" key="1">
    <source>
        <dbReference type="EMBL" id="QIZ23432.1"/>
    </source>
</evidence>
<dbReference type="EMBL" id="MN961672">
    <property type="protein sequence ID" value="QIZ23432.1"/>
    <property type="molecule type" value="Genomic_DNA"/>
</dbReference>
<proteinExistence type="predicted"/>
<dbReference type="AlphaFoldDB" id="A0A6H1Q9U2"/>
<keyword evidence="1" id="KW-0614">Plasmid</keyword>
<organism evidence="1">
    <name type="scientific">Pseudomonas aeruginosa</name>
    <dbReference type="NCBI Taxonomy" id="287"/>
    <lineage>
        <taxon>Bacteria</taxon>
        <taxon>Pseudomonadati</taxon>
        <taxon>Pseudomonadota</taxon>
        <taxon>Gammaproteobacteria</taxon>
        <taxon>Pseudomonadales</taxon>
        <taxon>Pseudomonadaceae</taxon>
        <taxon>Pseudomonas</taxon>
    </lineage>
</organism>